<keyword evidence="3 9" id="KW-1003">Cell membrane</keyword>
<reference evidence="12 13" key="1">
    <citation type="submission" date="2019-02" db="EMBL/GenBank/DDBJ databases">
        <title>Arcanobacterium bovis sp. nov., isolated from the milk of a cow with mastitis.</title>
        <authorList>
            <person name="Sammra O."/>
            <person name="Foster G."/>
            <person name="Hassan A."/>
            <person name="Alssahen M."/>
            <person name="Laemmler C."/>
            <person name="Borowiak M."/>
            <person name="Malorny B."/>
            <person name="Abdulmawjood A."/>
        </authorList>
    </citation>
    <scope>NUCLEOTIDE SEQUENCE [LARGE SCALE GENOMIC DNA]</scope>
    <source>
        <strain evidence="12 13">C605018/01/1</strain>
    </source>
</reference>
<feature type="transmembrane region" description="Helical" evidence="9">
    <location>
        <begin position="193"/>
        <end position="214"/>
    </location>
</feature>
<dbReference type="InterPro" id="IPR048634">
    <property type="entry name" value="SecD_SecF_C"/>
</dbReference>
<dbReference type="GO" id="GO:0043952">
    <property type="term" value="P:protein transport by the Sec complex"/>
    <property type="evidence" value="ECO:0007669"/>
    <property type="project" value="UniProtKB-UniRule"/>
</dbReference>
<comment type="subcellular location">
    <subcellularLocation>
        <location evidence="1 9">Cell membrane</location>
        <topology evidence="1 9">Multi-pass membrane protein</topology>
    </subcellularLocation>
</comment>
<evidence type="ECO:0000259" key="11">
    <source>
        <dbReference type="Pfam" id="PF02355"/>
    </source>
</evidence>
<organism evidence="12 13">
    <name type="scientific">Arcanobacterium bovis</name>
    <dbReference type="NCBI Taxonomy" id="2529275"/>
    <lineage>
        <taxon>Bacteria</taxon>
        <taxon>Bacillati</taxon>
        <taxon>Actinomycetota</taxon>
        <taxon>Actinomycetes</taxon>
        <taxon>Actinomycetales</taxon>
        <taxon>Actinomycetaceae</taxon>
        <taxon>Arcanobacterium</taxon>
    </lineage>
</organism>
<dbReference type="GO" id="GO:0015450">
    <property type="term" value="F:protein-transporting ATPase activity"/>
    <property type="evidence" value="ECO:0007669"/>
    <property type="project" value="InterPro"/>
</dbReference>
<keyword evidence="13" id="KW-1185">Reference proteome</keyword>
<dbReference type="InterPro" id="IPR022813">
    <property type="entry name" value="SecD/SecF_arch_bac"/>
</dbReference>
<proteinExistence type="inferred from homology"/>
<evidence type="ECO:0000256" key="10">
    <source>
        <dbReference type="SAM" id="MobiDB-lite"/>
    </source>
</evidence>
<comment type="caution">
    <text evidence="12">The sequence shown here is derived from an EMBL/GenBank/DDBJ whole genome shotgun (WGS) entry which is preliminary data.</text>
</comment>
<dbReference type="OrthoDB" id="9774769at2"/>
<evidence type="ECO:0000256" key="9">
    <source>
        <dbReference type="HAMAP-Rule" id="MF_01464"/>
    </source>
</evidence>
<dbReference type="GO" id="GO:0065002">
    <property type="term" value="P:intracellular protein transmembrane transport"/>
    <property type="evidence" value="ECO:0007669"/>
    <property type="project" value="UniProtKB-UniRule"/>
</dbReference>
<feature type="transmembrane region" description="Helical" evidence="9">
    <location>
        <begin position="25"/>
        <end position="43"/>
    </location>
</feature>
<dbReference type="Proteomes" id="UP000293036">
    <property type="component" value="Unassembled WGS sequence"/>
</dbReference>
<dbReference type="RefSeq" id="WP_131279979.1">
    <property type="nucleotide sequence ID" value="NZ_JBHSLR010000009.1"/>
</dbReference>
<dbReference type="NCBIfam" id="TIGR00966">
    <property type="entry name" value="transloc_SecF"/>
    <property type="match status" value="1"/>
</dbReference>
<evidence type="ECO:0000256" key="5">
    <source>
        <dbReference type="ARBA" id="ARBA00022927"/>
    </source>
</evidence>
<evidence type="ECO:0000256" key="2">
    <source>
        <dbReference type="ARBA" id="ARBA00022448"/>
    </source>
</evidence>
<dbReference type="HAMAP" id="MF_01464_B">
    <property type="entry name" value="SecF_B"/>
    <property type="match status" value="1"/>
</dbReference>
<dbReference type="PRINTS" id="PR01755">
    <property type="entry name" value="SECFTRNLCASE"/>
</dbReference>
<feature type="transmembrane region" description="Helical" evidence="9">
    <location>
        <begin position="141"/>
        <end position="160"/>
    </location>
</feature>
<keyword evidence="4 9" id="KW-0812">Transmembrane</keyword>
<dbReference type="InterPro" id="IPR022646">
    <property type="entry name" value="SecD/SecF_CS"/>
</dbReference>
<gene>
    <name evidence="9 12" type="primary">secF</name>
    <name evidence="12" type="ORF">EZJ44_03020</name>
</gene>
<evidence type="ECO:0000256" key="4">
    <source>
        <dbReference type="ARBA" id="ARBA00022692"/>
    </source>
</evidence>
<feature type="transmembrane region" description="Helical" evidence="9">
    <location>
        <begin position="277"/>
        <end position="305"/>
    </location>
</feature>
<dbReference type="InterPro" id="IPR022645">
    <property type="entry name" value="SecD/SecF_bac"/>
</dbReference>
<evidence type="ECO:0000313" key="12">
    <source>
        <dbReference type="EMBL" id="TBW22884.1"/>
    </source>
</evidence>
<keyword evidence="6 9" id="KW-1133">Transmembrane helix</keyword>
<dbReference type="InterPro" id="IPR055344">
    <property type="entry name" value="SecD_SecF_C_bact"/>
</dbReference>
<feature type="transmembrane region" description="Helical" evidence="9">
    <location>
        <begin position="252"/>
        <end position="271"/>
    </location>
</feature>
<dbReference type="SUPFAM" id="SSF82866">
    <property type="entry name" value="Multidrug efflux transporter AcrB transmembrane domain"/>
    <property type="match status" value="1"/>
</dbReference>
<comment type="subunit">
    <text evidence="9">Forms a complex with SecD. Part of the essential Sec protein translocation apparatus which comprises SecA, SecYEG and auxiliary proteins SecDF. Other proteins may also be involved.</text>
</comment>
<dbReference type="Pfam" id="PF07549">
    <property type="entry name" value="Sec_GG"/>
    <property type="match status" value="1"/>
</dbReference>
<keyword evidence="5 9" id="KW-0653">Protein transport</keyword>
<feature type="region of interest" description="Disordered" evidence="10">
    <location>
        <begin position="347"/>
        <end position="373"/>
    </location>
</feature>
<keyword evidence="8 9" id="KW-0472">Membrane</keyword>
<dbReference type="PANTHER" id="PTHR30081:SF8">
    <property type="entry name" value="PROTEIN TRANSLOCASE SUBUNIT SECF"/>
    <property type="match status" value="1"/>
</dbReference>
<dbReference type="NCBIfam" id="TIGR00916">
    <property type="entry name" value="2A0604s01"/>
    <property type="match status" value="1"/>
</dbReference>
<feature type="domain" description="Protein export membrane protein SecD/SecF C-terminal" evidence="11">
    <location>
        <begin position="112"/>
        <end position="304"/>
    </location>
</feature>
<evidence type="ECO:0000256" key="3">
    <source>
        <dbReference type="ARBA" id="ARBA00022475"/>
    </source>
</evidence>
<name>A0A4Q9V1B5_9ACTO</name>
<accession>A0A4Q9V1B5</accession>
<evidence type="ECO:0000256" key="7">
    <source>
        <dbReference type="ARBA" id="ARBA00023010"/>
    </source>
</evidence>
<keyword evidence="2 9" id="KW-0813">Transport</keyword>
<dbReference type="AlphaFoldDB" id="A0A4Q9V1B5"/>
<dbReference type="Pfam" id="PF02355">
    <property type="entry name" value="SecD_SecF_C"/>
    <property type="match status" value="1"/>
</dbReference>
<dbReference type="InterPro" id="IPR005665">
    <property type="entry name" value="SecF_bac"/>
</dbReference>
<dbReference type="GO" id="GO:0005886">
    <property type="term" value="C:plasma membrane"/>
    <property type="evidence" value="ECO:0007669"/>
    <property type="project" value="UniProtKB-SubCell"/>
</dbReference>
<evidence type="ECO:0000256" key="6">
    <source>
        <dbReference type="ARBA" id="ARBA00022989"/>
    </source>
</evidence>
<evidence type="ECO:0000256" key="8">
    <source>
        <dbReference type="ARBA" id="ARBA00023136"/>
    </source>
</evidence>
<sequence>MSVYSIGNDLYSGRKSFNVIGLRKIWFGIIILAILASITSVFVKEPNLGIEFRGGSQFTVSNTKIDSHDGAYKVIAQVGKDDAPRVSSLGSNSIRVQTTSLDDQSTQKVKEELAKAYQVPEKEVTSTFIGPSWGKDIMDKAIRAMIVFLVAVSIVLIAYFRSWTIAVGAIGALLHDFVVTLGIYWILGLEITPATIIGILTILGYSLYDTVVVFDKVRENTLELRKQRKITYEESANLAINQTLIRSINTSITGLLPVMAVLFIGVGIFGAETLRDLALVMFVGMLLSTLSSIFIAAPLAVALALRNDDIAAHTRSVLASRGELGHETSKDLESVDGASEESDMITGAHLDDRVAGQHKGNSAQPKKRKKRNR</sequence>
<feature type="transmembrane region" description="Helical" evidence="9">
    <location>
        <begin position="167"/>
        <end position="187"/>
    </location>
</feature>
<keyword evidence="7 9" id="KW-0811">Translocation</keyword>
<evidence type="ECO:0000256" key="1">
    <source>
        <dbReference type="ARBA" id="ARBA00004651"/>
    </source>
</evidence>
<dbReference type="Gene3D" id="1.20.1640.10">
    <property type="entry name" value="Multidrug efflux transporter AcrB transmembrane domain"/>
    <property type="match status" value="1"/>
</dbReference>
<evidence type="ECO:0000313" key="13">
    <source>
        <dbReference type="Proteomes" id="UP000293036"/>
    </source>
</evidence>
<protein>
    <recommendedName>
        <fullName evidence="9">Protein-export membrane protein SecF</fullName>
    </recommendedName>
</protein>
<dbReference type="PANTHER" id="PTHR30081">
    <property type="entry name" value="PROTEIN-EXPORT MEMBRANE PROTEIN SEC"/>
    <property type="match status" value="1"/>
</dbReference>
<dbReference type="GO" id="GO:0006605">
    <property type="term" value="P:protein targeting"/>
    <property type="evidence" value="ECO:0007669"/>
    <property type="project" value="UniProtKB-UniRule"/>
</dbReference>
<comment type="function">
    <text evidence="9">Part of the Sec protein translocase complex. Interacts with the SecYEG preprotein conducting channel. SecDF uses the proton motive force (PMF) to complete protein translocation after the ATP-dependent function of SecA.</text>
</comment>
<dbReference type="EMBL" id="SJDT01000002">
    <property type="protein sequence ID" value="TBW22884.1"/>
    <property type="molecule type" value="Genomic_DNA"/>
</dbReference>
<comment type="similarity">
    <text evidence="9">Belongs to the SecD/SecF family. SecF subfamily.</text>
</comment>